<dbReference type="EMBL" id="JANWGH010000001">
    <property type="protein sequence ID" value="MCS5489699.1"/>
    <property type="molecule type" value="Genomic_DNA"/>
</dbReference>
<dbReference type="InterPro" id="IPR035986">
    <property type="entry name" value="PKD_dom_sf"/>
</dbReference>
<dbReference type="InterPro" id="IPR013783">
    <property type="entry name" value="Ig-like_fold"/>
</dbReference>
<dbReference type="Pfam" id="PF18998">
    <property type="entry name" value="Flg_new_2"/>
    <property type="match status" value="1"/>
</dbReference>
<feature type="domain" description="HYR" evidence="3">
    <location>
        <begin position="2046"/>
        <end position="2128"/>
    </location>
</feature>
<name>A0ABT2G360_9BACT</name>
<dbReference type="Pfam" id="PF07705">
    <property type="entry name" value="CARDB"/>
    <property type="match status" value="4"/>
</dbReference>
<dbReference type="SUPFAM" id="SSF49299">
    <property type="entry name" value="PKD domain"/>
    <property type="match status" value="1"/>
</dbReference>
<accession>A0ABT2G360</accession>
<sequence length="4428" mass="472953">MAIYVSNSNALEEMDYNDLYTSGTYLARWGGTDAADLASWQSLSSRDVNSLNEGPLFVSDTDLTPQNPVLTEAGTDLTAFVSIDIDNNPRTVPVSIGAVEFAQAGDPLIGEYTIDPSGTGDRNFISFAAASEALRVNGVAGQVDFLVADGIYEEQLNFGAVPGASTSATINFRAASGNPESLEVIHSDTYTMKLNNAEHYKFSNLTFKTLGTAQVIQVRNRAVNLEFENLIIESPVTTQESDSRTAIHVAGTFIENIRAIGNTISGGSYGVYIKGSGSSSRVGQVYIAENELHDIYFRSIYLELTDAPEIIGNIIASSSSADQISIYLNNVIGGSLVKNNRVSSQAGNALRIINASGSATTPNLVYNNFFQGQGANRTVYFSSTNYLYFYHNSVWNQGNGAAFESASGGANNQLVNNIFQASSGYALKIGTPSVISSSDYNNLYSQGSNLGKWGSSDAIDLDAWKVASGFDTNSLTVDAQFVSSLDLTPQEDALSVNGTDLTAIVSDDINGVPRIVPVSIGAVQFFSESGRDLAISEILSPSSNCLLSDQEEIQVRIANVGTSFIGNITLSYQINGGSAIEEVLPSSLVLAPGQSFVYTFEQLADFIQKGDYTIVVSVLESDEDLTNNQQEKTITHFPEPNVSLTGNTTICQGEFTTLIADGGVSYLWLHNGSTAKGLSVQPTETTTYTVLITDQNGCSVEKSITVTVNQLPQIDYVGDAGFESSYVSPTVGVNSTEFVFRFKYTESSGLLPATGFPKLTLKSFIETREIALVEEDPSDLDVTDGKIYRALVTNLAEDGDWESQIAVRTSEGCEVNSGWDATPLVTSDLLDVGIFAGDILFSNDEPAVGEEFTITGVIRNTSDFPAENFVVSVYDDEQFISSKTVEFVAPQDTAWVLFDYAFTVSGYHEVKVVLDETDVLDEKNELNNFAIRFYALPEGINVTSSVNPPTIFPNESFTVSGVASYFGLDLAITPKVSGATVRLTMSNGQEKQTVTNSAGGFYSTFPGPFEIGTYTIIGEVDEGRFVQSFGPLTIQVVEDNSEEAVKLPDLETQFSLFPKEERAYYLRGETIEGIARVTNRGDEPAENFVFRYSSCQGVIGEVFIPLLQPGEFIEYPFVTTISDPSQVNTCSGYLDYCYFSATADYLGQVSEYSESNNTVQISKKIYAEKPDVKPAKSSLSTFNLEDPYTLRVYAENLGGVVNGEPFTMKVYIDDIEVDSRLISENIKNCGRSQLYSLSWLFTTTDDKVIRIEADTPIGTGVIDEFDETNNVLEFTIRYSPKKPDLDTYYQRFEIEPGHPNLGETFKIKRLYRNIGRTATVAPFTNSFIINENGVERVISNRIEDSIEPGDSRADSIYTTLTAYGNNRLDYQLDANSEISESNESNNTGFGFLCVDFNLLTGSFASYNAWRGNYQIYTEQYLTAYIQNTGLFDSEEVSVRFYLDDVEIGSTIVSDVTSGSSKFVQIPYVFVEPGTFTLKVVVDEENNYIECQEGNNVFSKQITILTPGPDLSVEPQFISPTKLNPDLGEPVNFFVSYENLGVVPSGPFKVRLLVDGQQIGEDAQVSGVAAGEDGTVAISDTYSSIIGGLKTLEAIIDVLEEQPDKNRDNNTALRSIFVGDAPNLRFTNLIFSDDCPANGDELLVTATIINEGDVGTEATLKLYYKTGELLDEISSQLVSVGPQETIDVAIPITLLSNTFNIYAELSGADPIEYDILDNSIEKAFCTDVVAEYSLTTSVVGEGIIVRDPNQNQFLDGSTVSLTPIPAEGWSFVKWSGDATGSDNPLQLTMNADKQIVAEFAENFRIRLGVTNESCFEAGDGKLQVNVFAGLAPYTIEWYKNGQLLSETGALLEYLSAGSYEVRVTDSNSETLTEQVELIVGDFQYPVVDIPTEVTLYLDQSGFAELTVEGLNDASFDNCGISSKYFNEGVSSITYACTDVGQTISVDFKVFDTNGNISVKSFNVVVLDEVKPAITNIPANIEISNDAGLCGAVATWSAPNAADNCEIASLTSDYASGDEFPVGETLVTYTATDIHGNIETASFTVTVNDSEKPVIMGMPENIEISNDAGLCGAVATWTAPNAADNCEIASLTSDYASGDLFPVGTTTVTYTATDIHGNIKTASFTVTVNDSEKPVITGMPENIEISNDAGLCGAVATWTAPNAADNCEIASLTSDYASGDLFPVGTTTVTYTATDIHGNIETASFTVTVNDSEKPVITGMPENIEISNDAGLCGAVATWTAPSAADNCEIASLTSDYASGDLFPVGTTTVTYTATDIHGNIETASFTVKVNDSEKPVITNVPSDIIIDNDLNTCGAVVSWTEPNAADNCGIESFAADQVNGSTFPVGTTTVTYTATDIHGNIETASFTVTVNDTEKPSITNVPSDIIIDNDLNTCRALVSWTEPNAADNCGIESFAADQVNGSTFPVGTTTVTYTATDTHGNTETASFTVTVNDNEKPTITNVPSDIIIDNDLNTCGAVVTWTEPQAADNCGIESFAADQANGSTFPVGTTTVTYTATDIHGNIETASFTVTVNDSEKPVITNVPSDIIIDNDLNTCGAVVSWTEPNAADNCGIESFAADQVNGSTFPVGTTTVTYTATDTHGNTETASFTVTVNDSEKPVITGMPENIEISNDAGLCGAVATWTAPSAADNCEIASLTSDYASGDLFPVGTTTVTYTATDIHGNIETASFTVTVNDTEKPSITNVPSDIIIDNDLNTCGALVSWTEPNAADNCGIESFAADQVNGSTFPVGTTTVTYTATDTHGNTETASFTVTVNDSEKPVITGMPENIEISNDAGLCGAVATWTAPSAADNCEIASLTSDYASGDLFPVGTTTVTYTATDIHGNIETASFTVKVNDSEKPVITNVPSDIIIDNDLNTCGAVVSWTEPNAADNCGIESFAADKVNGSTFPVGTTTVTYTATDIHGNTETASFTVTVTDNELPVITNVPANITVNNDPGICGAVVTWTEPQSADNCGIESFSSDQVNGSVFPLGTTTVTYTATDIHGNSETASFTVTVTDNELPVITNVPANITVNNDAGVCGAVVTWTEPNAADNCGIESFAADQVNGSTFPVGTTTVTYTATDIHGNIETASFTVTVNDSEKPEITGMPENIEISNDAGVCEAVVSWAEPQAADNCGIASFAADQVNGSTFPVGTTTVTYTATDTHGNTETASFTVTVNDTEKPTITNVPSDIIIDNDLNTCGAVVTWTEPQAADNCGIESFVADQANGSTFPVGTTTVTYTATDIHGNIETASFTVTVNDTEKPVITGMPENIEISNDGGVCEAVVSWAEPQAADNCGIESFAADKVNGSTFPVGTTTVTYTATDIHGNIETASFTVTVNDTEKPSITNVPSDIIIDNDLNTCEALVSWAEPQAADNCGIESFAADKVNGSTFPVGTTTVTYTATDIHGNIETASFTVTVNDTEKPSITNVPSDIIIDNDLNTCGALVSWTEPQAADNCGIESFTADYASGDQFPVGTTTVTYTATDIHGNTQAASFTVTVNDTQAPVITCPSDISTTVEFGATGKVIIYDAPVATDNCGISSVELIEGFASGTEFPLGETIVTYRVTDVSGNSAECSFTVSIAESEDNIDPIINDCPTNISVSNDPGICGATVSWSQPFATDNSVVVNLISNIEPGSVFPIGTTRVTYTATDEAGNQSTCSFDVTVTDDEAPVVLTRNRAFEIDADQTLVLNPLDVDNGSTDNCGILSYQLSQTDFIVADEGENIVTLTLTDVNGNQGSATAIVTISINAIDPGDLDSDNDGFTPNEGDCDDSDETVYPGASELCDGKDNNCDGTIDEGVQTAFYIDADGDGYGDVNAEAVFACAAPEGYVTDNLDCDDTDDTIYPGAPEVCDGKDNNCDGAIDEGLQTAFYIDADGDGYGSENAEPEYFCLAQIGYADNNLDCDDQDPNKNPGAPESCSVNPCLDASPVASISGPLDPIQINNPLQVDASISGEIVEAKWVWDNGDETILTAPFENFAAEYTYSQAGVYQIQLVLVDVCGNEWTALTDLAVIFDPNGGFITGGGWIWSPKGAYLNDSDLEGRANFGFVAKYRKGSNRVDGNTEFQFKNGDLNFNSSSHEDMSLVIAGAKGIYKGTGKINGVEGYSFMVSAIDGALKESTESDKFRIKIWETISGNTVYDNQLGSSDFTDASTEISGGNIVIHMPAKGKNKSIDSNSLVTVDWNTPFEELKTYTWSIDTGEELLEMEVDWDEAKYDPLTPGLQPIEGQIKSTIYSSRFLTDRVVMNVLVLDKPKALDITISEDLISKASSEGNVIGILSTVDPVDSIHLYSMEPHPNFELDGDRVIWKGSHEKVQEYILKVISLDRAGQAINREITLRREIGANEVILYPNPAYEETNLKVDLSYGDQVTIRVFDATGKLVLEESSLREKSFVQKLDLKGLSPGMYQVQVQIGFEVITKRLIKNQ</sequence>
<feature type="domain" description="HYR" evidence="3">
    <location>
        <begin position="1965"/>
        <end position="2045"/>
    </location>
</feature>
<dbReference type="Pfam" id="PF11617">
    <property type="entry name" value="Cu-binding_MopE"/>
    <property type="match status" value="3"/>
</dbReference>
<dbReference type="Pfam" id="PF13573">
    <property type="entry name" value="SprB"/>
    <property type="match status" value="1"/>
</dbReference>
<feature type="domain" description="HYR" evidence="3">
    <location>
        <begin position="2615"/>
        <end position="2693"/>
    </location>
</feature>
<proteinExistence type="predicted"/>
<dbReference type="InterPro" id="IPR025667">
    <property type="entry name" value="SprB_repeat"/>
</dbReference>
<evidence type="ECO:0000259" key="2">
    <source>
        <dbReference type="PROSITE" id="PS50093"/>
    </source>
</evidence>
<feature type="domain" description="HYR" evidence="3">
    <location>
        <begin position="2532"/>
        <end position="2614"/>
    </location>
</feature>
<dbReference type="PROSITE" id="PS50825">
    <property type="entry name" value="HYR"/>
    <property type="match status" value="21"/>
</dbReference>
<feature type="domain" description="PKD" evidence="2">
    <location>
        <begin position="3964"/>
        <end position="4015"/>
    </location>
</feature>
<evidence type="ECO:0000256" key="1">
    <source>
        <dbReference type="ARBA" id="ARBA00022737"/>
    </source>
</evidence>
<dbReference type="Pfam" id="PF18962">
    <property type="entry name" value="Por_Secre_tail"/>
    <property type="match status" value="1"/>
</dbReference>
<feature type="domain" description="HYR" evidence="3">
    <location>
        <begin position="3263"/>
        <end position="3341"/>
    </location>
</feature>
<gene>
    <name evidence="4" type="ORF">NY014_04620</name>
</gene>
<feature type="domain" description="HYR" evidence="3">
    <location>
        <begin position="2939"/>
        <end position="3017"/>
    </location>
</feature>
<dbReference type="SMART" id="SM00710">
    <property type="entry name" value="PbH1"/>
    <property type="match status" value="5"/>
</dbReference>
<dbReference type="InterPro" id="IPR003410">
    <property type="entry name" value="HYR_dom"/>
</dbReference>
<feature type="domain" description="HYR" evidence="3">
    <location>
        <begin position="3180"/>
        <end position="3262"/>
    </location>
</feature>
<dbReference type="InterPro" id="IPR021655">
    <property type="entry name" value="Put_metal-bd"/>
</dbReference>
<dbReference type="Proteomes" id="UP001206788">
    <property type="component" value="Unassembled WGS sequence"/>
</dbReference>
<evidence type="ECO:0000313" key="5">
    <source>
        <dbReference type="Proteomes" id="UP001206788"/>
    </source>
</evidence>
<evidence type="ECO:0000259" key="3">
    <source>
        <dbReference type="PROSITE" id="PS50825"/>
    </source>
</evidence>
<dbReference type="PANTHER" id="PTHR24273">
    <property type="entry name" value="FI04643P-RELATED"/>
    <property type="match status" value="1"/>
</dbReference>
<feature type="domain" description="HYR" evidence="3">
    <location>
        <begin position="2370"/>
        <end position="2452"/>
    </location>
</feature>
<dbReference type="Gene3D" id="2.60.40.10">
    <property type="entry name" value="Immunoglobulins"/>
    <property type="match status" value="17"/>
</dbReference>
<organism evidence="4 5">
    <name type="scientific">Algoriphagus limi</name>
    <dbReference type="NCBI Taxonomy" id="2975273"/>
    <lineage>
        <taxon>Bacteria</taxon>
        <taxon>Pseudomonadati</taxon>
        <taxon>Bacteroidota</taxon>
        <taxon>Cytophagia</taxon>
        <taxon>Cytophagales</taxon>
        <taxon>Cyclobacteriaceae</taxon>
        <taxon>Algoriphagus</taxon>
    </lineage>
</organism>
<feature type="domain" description="HYR" evidence="3">
    <location>
        <begin position="2777"/>
        <end position="2855"/>
    </location>
</feature>
<dbReference type="InterPro" id="IPR011635">
    <property type="entry name" value="CARDB"/>
</dbReference>
<dbReference type="NCBIfam" id="TIGR04183">
    <property type="entry name" value="Por_Secre_tail"/>
    <property type="match status" value="1"/>
</dbReference>
<feature type="domain" description="HYR" evidence="3">
    <location>
        <begin position="3504"/>
        <end position="3587"/>
    </location>
</feature>
<feature type="domain" description="HYR" evidence="3">
    <location>
        <begin position="3425"/>
        <end position="3503"/>
    </location>
</feature>
<dbReference type="InterPro" id="IPR000601">
    <property type="entry name" value="PKD_dom"/>
</dbReference>
<feature type="domain" description="HYR" evidence="3">
    <location>
        <begin position="2453"/>
        <end position="2531"/>
    </location>
</feature>
<protein>
    <submittedName>
        <fullName evidence="4">HYR domain-containing protein</fullName>
    </submittedName>
</protein>
<feature type="domain" description="HYR" evidence="3">
    <location>
        <begin position="3018"/>
        <end position="3100"/>
    </location>
</feature>
<feature type="domain" description="HYR" evidence="3">
    <location>
        <begin position="2129"/>
        <end position="2207"/>
    </location>
</feature>
<dbReference type="InterPro" id="IPR006626">
    <property type="entry name" value="PbH1"/>
</dbReference>
<feature type="domain" description="HYR" evidence="3">
    <location>
        <begin position="2291"/>
        <end position="2369"/>
    </location>
</feature>
<dbReference type="PROSITE" id="PS50093">
    <property type="entry name" value="PKD"/>
    <property type="match status" value="1"/>
</dbReference>
<dbReference type="PANTHER" id="PTHR24273:SF32">
    <property type="entry name" value="HYALIN"/>
    <property type="match status" value="1"/>
</dbReference>
<feature type="domain" description="HYR" evidence="3">
    <location>
        <begin position="3589"/>
        <end position="3671"/>
    </location>
</feature>
<keyword evidence="1" id="KW-0677">Repeat</keyword>
<feature type="domain" description="HYR" evidence="3">
    <location>
        <begin position="2856"/>
        <end position="2938"/>
    </location>
</feature>
<dbReference type="InterPro" id="IPR011050">
    <property type="entry name" value="Pectin_lyase_fold/virulence"/>
</dbReference>
<evidence type="ECO:0000313" key="4">
    <source>
        <dbReference type="EMBL" id="MCS5489699.1"/>
    </source>
</evidence>
<comment type="caution">
    <text evidence="4">The sequence shown here is derived from an EMBL/GenBank/DDBJ whole genome shotgun (WGS) entry which is preliminary data.</text>
</comment>
<feature type="domain" description="HYR" evidence="3">
    <location>
        <begin position="3101"/>
        <end position="3179"/>
    </location>
</feature>
<feature type="domain" description="HYR" evidence="3">
    <location>
        <begin position="3342"/>
        <end position="3424"/>
    </location>
</feature>
<dbReference type="RefSeq" id="WP_259413370.1">
    <property type="nucleotide sequence ID" value="NZ_JANWGH010000001.1"/>
</dbReference>
<dbReference type="Pfam" id="PF02494">
    <property type="entry name" value="HYR"/>
    <property type="match status" value="21"/>
</dbReference>
<dbReference type="SUPFAM" id="SSF51126">
    <property type="entry name" value="Pectin lyase-like"/>
    <property type="match status" value="1"/>
</dbReference>
<reference evidence="4 5" key="1">
    <citation type="submission" date="2022-08" db="EMBL/GenBank/DDBJ databases">
        <title>Algoriphagus sp. CAU 1643 isolated from mud.</title>
        <authorList>
            <person name="Kim W."/>
        </authorList>
    </citation>
    <scope>NUCLEOTIDE SEQUENCE [LARGE SCALE GENOMIC DNA]</scope>
    <source>
        <strain evidence="4 5">CAU 1643</strain>
    </source>
</reference>
<feature type="domain" description="HYR" evidence="3">
    <location>
        <begin position="2694"/>
        <end position="2776"/>
    </location>
</feature>
<keyword evidence="5" id="KW-1185">Reference proteome</keyword>
<dbReference type="InterPro" id="IPR026444">
    <property type="entry name" value="Secre_tail"/>
</dbReference>
<feature type="domain" description="HYR" evidence="3">
    <location>
        <begin position="2208"/>
        <end position="2290"/>
    </location>
</feature>
<dbReference type="InterPro" id="IPR044060">
    <property type="entry name" value="Bacterial_rp_domain"/>
</dbReference>